<dbReference type="SUPFAM" id="SSF53335">
    <property type="entry name" value="S-adenosyl-L-methionine-dependent methyltransferases"/>
    <property type="match status" value="1"/>
</dbReference>
<dbReference type="GO" id="GO:0016740">
    <property type="term" value="F:transferase activity"/>
    <property type="evidence" value="ECO:0007669"/>
    <property type="project" value="UniProtKB-KW"/>
</dbReference>
<evidence type="ECO:0000259" key="5">
    <source>
        <dbReference type="Pfam" id="PF13649"/>
    </source>
</evidence>
<evidence type="ECO:0000313" key="6">
    <source>
        <dbReference type="EMBL" id="KAF3761609.1"/>
    </source>
</evidence>
<comment type="pathway">
    <text evidence="1">Secondary metabolite biosynthesis.</text>
</comment>
<dbReference type="AlphaFoldDB" id="A0A9P4XV91"/>
<dbReference type="RefSeq" id="XP_040772588.1">
    <property type="nucleotide sequence ID" value="XM_040921767.1"/>
</dbReference>
<keyword evidence="3" id="KW-0949">S-adenosyl-L-methionine</keyword>
<evidence type="ECO:0000313" key="7">
    <source>
        <dbReference type="Proteomes" id="UP000803844"/>
    </source>
</evidence>
<dbReference type="InterPro" id="IPR041698">
    <property type="entry name" value="Methyltransf_25"/>
</dbReference>
<dbReference type="OrthoDB" id="2094832at2759"/>
<sequence length="275" mass="30469">MALSSSSRYRAELPADIGPFKQFLQEYSHIPVEETDSHICKIRDQAYAIAPYPGFGLWGFTRIRLLEADPNYHLAVSRLVAPGSHDVLLDLGCGLGQNIRQLASAGVPPARLCASDLRPELMELGFELFRDRDVLGGEDEAAAVTFVAGDVLDPDEAVLSRLDGRVSIVHAANLFHLFGWDAQARIGIRVARMLRGGGAEEEEKKKAFVFGRQIGSLQPGAREVHESAAEEKYLHDQNSFQKLWDKVGKETGTRWRVEVEMLGKMPPGNQCEQED</sequence>
<evidence type="ECO:0000256" key="3">
    <source>
        <dbReference type="ARBA" id="ARBA00022691"/>
    </source>
</evidence>
<protein>
    <recommendedName>
        <fullName evidence="5">Methyltransferase domain-containing protein</fullName>
    </recommendedName>
</protein>
<proteinExistence type="inferred from homology"/>
<dbReference type="Proteomes" id="UP000803844">
    <property type="component" value="Unassembled WGS sequence"/>
</dbReference>
<name>A0A9P4XV91_CRYP1</name>
<keyword evidence="2" id="KW-0808">Transferase</keyword>
<comment type="similarity">
    <text evidence="4">Belongs to the class I-like SAM-binding methyltransferase superfamily.</text>
</comment>
<feature type="domain" description="Methyltransferase" evidence="5">
    <location>
        <begin position="89"/>
        <end position="198"/>
    </location>
</feature>
<dbReference type="Gene3D" id="3.40.50.150">
    <property type="entry name" value="Vaccinia Virus protein VP39"/>
    <property type="match status" value="1"/>
</dbReference>
<dbReference type="PANTHER" id="PTHR35897:SF1">
    <property type="entry name" value="METHYLTRANSFERASE AUSD"/>
    <property type="match status" value="1"/>
</dbReference>
<keyword evidence="7" id="KW-1185">Reference proteome</keyword>
<dbReference type="Pfam" id="PF13649">
    <property type="entry name" value="Methyltransf_25"/>
    <property type="match status" value="1"/>
</dbReference>
<evidence type="ECO:0000256" key="2">
    <source>
        <dbReference type="ARBA" id="ARBA00022679"/>
    </source>
</evidence>
<dbReference type="EMBL" id="MU032351">
    <property type="protein sequence ID" value="KAF3761609.1"/>
    <property type="molecule type" value="Genomic_DNA"/>
</dbReference>
<dbReference type="InterPro" id="IPR051654">
    <property type="entry name" value="Meroterpenoid_MTases"/>
</dbReference>
<dbReference type="PANTHER" id="PTHR35897">
    <property type="entry name" value="METHYLTRANSFERASE AUSD"/>
    <property type="match status" value="1"/>
</dbReference>
<dbReference type="CDD" id="cd02440">
    <property type="entry name" value="AdoMet_MTases"/>
    <property type="match status" value="1"/>
</dbReference>
<comment type="caution">
    <text evidence="6">The sequence shown here is derived from an EMBL/GenBank/DDBJ whole genome shotgun (WGS) entry which is preliminary data.</text>
</comment>
<accession>A0A9P4XV91</accession>
<reference evidence="6" key="1">
    <citation type="journal article" date="2020" name="Phytopathology">
        <title>Genome sequence of the chestnut blight fungus Cryphonectria parasitica EP155: A fundamental resource for an archetypical invasive plant pathogen.</title>
        <authorList>
            <person name="Crouch J.A."/>
            <person name="Dawe A."/>
            <person name="Aerts A."/>
            <person name="Barry K."/>
            <person name="Churchill A.C.L."/>
            <person name="Grimwood J."/>
            <person name="Hillman B."/>
            <person name="Milgroom M.G."/>
            <person name="Pangilinan J."/>
            <person name="Smith M."/>
            <person name="Salamov A."/>
            <person name="Schmutz J."/>
            <person name="Yadav J."/>
            <person name="Grigoriev I.V."/>
            <person name="Nuss D."/>
        </authorList>
    </citation>
    <scope>NUCLEOTIDE SEQUENCE</scope>
    <source>
        <strain evidence="6">EP155</strain>
    </source>
</reference>
<evidence type="ECO:0000256" key="1">
    <source>
        <dbReference type="ARBA" id="ARBA00005179"/>
    </source>
</evidence>
<dbReference type="GeneID" id="63838896"/>
<organism evidence="6 7">
    <name type="scientific">Cryphonectria parasitica (strain ATCC 38755 / EP155)</name>
    <dbReference type="NCBI Taxonomy" id="660469"/>
    <lineage>
        <taxon>Eukaryota</taxon>
        <taxon>Fungi</taxon>
        <taxon>Dikarya</taxon>
        <taxon>Ascomycota</taxon>
        <taxon>Pezizomycotina</taxon>
        <taxon>Sordariomycetes</taxon>
        <taxon>Sordariomycetidae</taxon>
        <taxon>Diaporthales</taxon>
        <taxon>Cryphonectriaceae</taxon>
        <taxon>Cryphonectria-Endothia species complex</taxon>
        <taxon>Cryphonectria</taxon>
    </lineage>
</organism>
<gene>
    <name evidence="6" type="ORF">M406DRAFT_342375</name>
</gene>
<dbReference type="InterPro" id="IPR029063">
    <property type="entry name" value="SAM-dependent_MTases_sf"/>
</dbReference>
<evidence type="ECO:0000256" key="4">
    <source>
        <dbReference type="ARBA" id="ARBA00038314"/>
    </source>
</evidence>